<accession>A0ABY6KD21</accession>
<keyword evidence="3" id="KW-1185">Reference proteome</keyword>
<keyword evidence="1" id="KW-0472">Membrane</keyword>
<reference evidence="2 3" key="1">
    <citation type="submission" date="2022-01" db="EMBL/GenBank/DDBJ databases">
        <title>A chromosomal length assembly of Cordylochernes scorpioides.</title>
        <authorList>
            <person name="Zeh D."/>
            <person name="Zeh J."/>
        </authorList>
    </citation>
    <scope>NUCLEOTIDE SEQUENCE [LARGE SCALE GENOMIC DNA]</scope>
    <source>
        <strain evidence="2">IN4F17</strain>
        <tissue evidence="2">Whole Body</tissue>
    </source>
</reference>
<evidence type="ECO:0000313" key="2">
    <source>
        <dbReference type="EMBL" id="UYV66685.1"/>
    </source>
</evidence>
<dbReference type="InterPro" id="IPR048053">
    <property type="entry name" value="Cyclin-Q_second_cyclin_box"/>
</dbReference>
<feature type="transmembrane region" description="Helical" evidence="1">
    <location>
        <begin position="117"/>
        <end position="141"/>
    </location>
</feature>
<dbReference type="SUPFAM" id="SSF47954">
    <property type="entry name" value="Cyclin-like"/>
    <property type="match status" value="1"/>
</dbReference>
<evidence type="ECO:0000256" key="1">
    <source>
        <dbReference type="SAM" id="Phobius"/>
    </source>
</evidence>
<proteinExistence type="predicted"/>
<evidence type="ECO:0000313" key="3">
    <source>
        <dbReference type="Proteomes" id="UP001235939"/>
    </source>
</evidence>
<organism evidence="2 3">
    <name type="scientific">Cordylochernes scorpioides</name>
    <dbReference type="NCBI Taxonomy" id="51811"/>
    <lineage>
        <taxon>Eukaryota</taxon>
        <taxon>Metazoa</taxon>
        <taxon>Ecdysozoa</taxon>
        <taxon>Arthropoda</taxon>
        <taxon>Chelicerata</taxon>
        <taxon>Arachnida</taxon>
        <taxon>Pseudoscorpiones</taxon>
        <taxon>Cheliferoidea</taxon>
        <taxon>Chernetidae</taxon>
        <taxon>Cordylochernes</taxon>
    </lineage>
</organism>
<name>A0ABY6KD21_9ARAC</name>
<dbReference type="Proteomes" id="UP001235939">
    <property type="component" value="Chromosome 04"/>
</dbReference>
<keyword evidence="1" id="KW-0812">Transmembrane</keyword>
<gene>
    <name evidence="2" type="ORF">LAZ67_4002563</name>
</gene>
<sequence>MPSAASGVVVCQYLLHYLRSILDWLPEQEAQRIPLARTCWRLLCDFHLSPVVLRHPPQHLALAVIQLALNIYVVTVPYSNSATYSWQEVPLTSIVTTHMFGDKLLSSTLPPTPGRRYLSLLLSLPTCLVISFCSLLCHLLLAGGTSHFYCHYPHVW</sequence>
<dbReference type="Gene3D" id="1.10.472.10">
    <property type="entry name" value="Cyclin-like"/>
    <property type="match status" value="1"/>
</dbReference>
<protein>
    <submittedName>
        <fullName evidence="2">FAM58A</fullName>
    </submittedName>
</protein>
<keyword evidence="1" id="KW-1133">Transmembrane helix</keyword>
<dbReference type="EMBL" id="CP092866">
    <property type="protein sequence ID" value="UYV66685.1"/>
    <property type="molecule type" value="Genomic_DNA"/>
</dbReference>
<dbReference type="CDD" id="cd20535">
    <property type="entry name" value="CYCLIN_CCNM_CCNQ_rpt2"/>
    <property type="match status" value="1"/>
</dbReference>
<dbReference type="InterPro" id="IPR036915">
    <property type="entry name" value="Cyclin-like_sf"/>
</dbReference>